<dbReference type="SUPFAM" id="SSF103481">
    <property type="entry name" value="Multidrug resistance efflux transporter EmrE"/>
    <property type="match status" value="1"/>
</dbReference>
<dbReference type="InterPro" id="IPR037185">
    <property type="entry name" value="EmrE-like"/>
</dbReference>
<evidence type="ECO:0000256" key="5">
    <source>
        <dbReference type="ARBA" id="ARBA00023136"/>
    </source>
</evidence>
<keyword evidence="4 6" id="KW-1133">Transmembrane helix</keyword>
<comment type="similarity">
    <text evidence="2">Belongs to the TMEM144 family.</text>
</comment>
<proteinExistence type="inferred from homology"/>
<evidence type="ECO:0000256" key="2">
    <source>
        <dbReference type="ARBA" id="ARBA00005731"/>
    </source>
</evidence>
<keyword evidence="5 6" id="KW-0472">Membrane</keyword>
<sequence>MAEPRTDSLHFRRNRPIVPPFIFLPSFLSGLLWGIAQSSFFIANQHLSQAVTFPIITMLPGCVASAWSILYFHEIKVSSILALGFLKF</sequence>
<evidence type="ECO:0000313" key="8">
    <source>
        <dbReference type="Proteomes" id="UP000024635"/>
    </source>
</evidence>
<gene>
    <name evidence="7" type="primary">Acey_s0011.g1282</name>
    <name evidence="7" type="ORF">Y032_0011g1282</name>
</gene>
<reference evidence="8" key="1">
    <citation type="journal article" date="2015" name="Nat. Genet.">
        <title>The genome and transcriptome of the zoonotic hookworm Ancylostoma ceylanicum identify infection-specific gene families.</title>
        <authorList>
            <person name="Schwarz E.M."/>
            <person name="Hu Y."/>
            <person name="Antoshechkin I."/>
            <person name="Miller M.M."/>
            <person name="Sternberg P.W."/>
            <person name="Aroian R.V."/>
        </authorList>
    </citation>
    <scope>NUCLEOTIDE SEQUENCE</scope>
    <source>
        <strain evidence="8">HY135</strain>
    </source>
</reference>
<dbReference type="Pfam" id="PF07857">
    <property type="entry name" value="TMEM144"/>
    <property type="match status" value="1"/>
</dbReference>
<organism evidence="7 8">
    <name type="scientific">Ancylostoma ceylanicum</name>
    <dbReference type="NCBI Taxonomy" id="53326"/>
    <lineage>
        <taxon>Eukaryota</taxon>
        <taxon>Metazoa</taxon>
        <taxon>Ecdysozoa</taxon>
        <taxon>Nematoda</taxon>
        <taxon>Chromadorea</taxon>
        <taxon>Rhabditida</taxon>
        <taxon>Rhabditina</taxon>
        <taxon>Rhabditomorpha</taxon>
        <taxon>Strongyloidea</taxon>
        <taxon>Ancylostomatidae</taxon>
        <taxon>Ancylostomatinae</taxon>
        <taxon>Ancylostoma</taxon>
    </lineage>
</organism>
<keyword evidence="8" id="KW-1185">Reference proteome</keyword>
<protein>
    <recommendedName>
        <fullName evidence="9">EamA domain-containing protein</fullName>
    </recommendedName>
</protein>
<evidence type="ECO:0000256" key="1">
    <source>
        <dbReference type="ARBA" id="ARBA00004141"/>
    </source>
</evidence>
<dbReference type="PANTHER" id="PTHR16119">
    <property type="entry name" value="TRANSMEMBRANE PROTEIN 144"/>
    <property type="match status" value="1"/>
</dbReference>
<evidence type="ECO:0000256" key="6">
    <source>
        <dbReference type="SAM" id="Phobius"/>
    </source>
</evidence>
<comment type="caution">
    <text evidence="7">The sequence shown here is derived from an EMBL/GenBank/DDBJ whole genome shotgun (WGS) entry which is preliminary data.</text>
</comment>
<evidence type="ECO:0000256" key="3">
    <source>
        <dbReference type="ARBA" id="ARBA00022692"/>
    </source>
</evidence>
<dbReference type="GO" id="GO:0016020">
    <property type="term" value="C:membrane"/>
    <property type="evidence" value="ECO:0007669"/>
    <property type="project" value="UniProtKB-SubCell"/>
</dbReference>
<comment type="subcellular location">
    <subcellularLocation>
        <location evidence="1">Membrane</location>
        <topology evidence="1">Multi-pass membrane protein</topology>
    </subcellularLocation>
</comment>
<dbReference type="InterPro" id="IPR010651">
    <property type="entry name" value="Sugar_transport"/>
</dbReference>
<dbReference type="OrthoDB" id="426527at2759"/>
<dbReference type="Proteomes" id="UP000024635">
    <property type="component" value="Unassembled WGS sequence"/>
</dbReference>
<name>A0A016VE93_9BILA</name>
<feature type="transmembrane region" description="Helical" evidence="6">
    <location>
        <begin position="49"/>
        <end position="72"/>
    </location>
</feature>
<dbReference type="GO" id="GO:0015144">
    <property type="term" value="F:carbohydrate transmembrane transporter activity"/>
    <property type="evidence" value="ECO:0007669"/>
    <property type="project" value="InterPro"/>
</dbReference>
<evidence type="ECO:0000313" key="7">
    <source>
        <dbReference type="EMBL" id="EYC25576.1"/>
    </source>
</evidence>
<accession>A0A016VE93</accession>
<dbReference type="PANTHER" id="PTHR16119:SF15">
    <property type="entry name" value="TRANSMEMBRANE PROTEIN 144 HOMOLOG"/>
    <property type="match status" value="1"/>
</dbReference>
<keyword evidence="3 6" id="KW-0812">Transmembrane</keyword>
<dbReference type="EMBL" id="JARK01001347">
    <property type="protein sequence ID" value="EYC25576.1"/>
    <property type="molecule type" value="Genomic_DNA"/>
</dbReference>
<dbReference type="InterPro" id="IPR012435">
    <property type="entry name" value="TMEM144"/>
</dbReference>
<dbReference type="STRING" id="53326.A0A016VE93"/>
<feature type="transmembrane region" description="Helical" evidence="6">
    <location>
        <begin position="21"/>
        <end position="43"/>
    </location>
</feature>
<evidence type="ECO:0000256" key="4">
    <source>
        <dbReference type="ARBA" id="ARBA00022989"/>
    </source>
</evidence>
<evidence type="ECO:0008006" key="9">
    <source>
        <dbReference type="Google" id="ProtNLM"/>
    </source>
</evidence>
<dbReference type="AlphaFoldDB" id="A0A016VE93"/>